<accession>A0AAV7L2P3</accession>
<evidence type="ECO:0000256" key="1">
    <source>
        <dbReference type="SAM" id="MobiDB-lite"/>
    </source>
</evidence>
<comment type="caution">
    <text evidence="2">The sequence shown here is derived from an EMBL/GenBank/DDBJ whole genome shotgun (WGS) entry which is preliminary data.</text>
</comment>
<dbReference type="InterPro" id="IPR004244">
    <property type="entry name" value="Transposase_22"/>
</dbReference>
<feature type="region of interest" description="Disordered" evidence="1">
    <location>
        <begin position="27"/>
        <end position="67"/>
    </location>
</feature>
<dbReference type="Proteomes" id="UP001066276">
    <property type="component" value="Chromosome 12"/>
</dbReference>
<feature type="compositionally biased region" description="Polar residues" evidence="1">
    <location>
        <begin position="46"/>
        <end position="57"/>
    </location>
</feature>
<dbReference type="AlphaFoldDB" id="A0AAV7L2P3"/>
<organism evidence="2 3">
    <name type="scientific">Pleurodeles waltl</name>
    <name type="common">Iberian ribbed newt</name>
    <dbReference type="NCBI Taxonomy" id="8319"/>
    <lineage>
        <taxon>Eukaryota</taxon>
        <taxon>Metazoa</taxon>
        <taxon>Chordata</taxon>
        <taxon>Craniata</taxon>
        <taxon>Vertebrata</taxon>
        <taxon>Euteleostomi</taxon>
        <taxon>Amphibia</taxon>
        <taxon>Batrachia</taxon>
        <taxon>Caudata</taxon>
        <taxon>Salamandroidea</taxon>
        <taxon>Salamandridae</taxon>
        <taxon>Pleurodelinae</taxon>
        <taxon>Pleurodeles</taxon>
    </lineage>
</organism>
<gene>
    <name evidence="2" type="ORF">NDU88_002933</name>
</gene>
<protein>
    <submittedName>
        <fullName evidence="2">Uncharacterized protein</fullName>
    </submittedName>
</protein>
<evidence type="ECO:0000313" key="3">
    <source>
        <dbReference type="Proteomes" id="UP001066276"/>
    </source>
</evidence>
<dbReference type="Gene3D" id="3.30.70.1820">
    <property type="entry name" value="L1 transposable element, RRM domain"/>
    <property type="match status" value="1"/>
</dbReference>
<keyword evidence="3" id="KW-1185">Reference proteome</keyword>
<reference evidence="2" key="1">
    <citation type="journal article" date="2022" name="bioRxiv">
        <title>Sequencing and chromosome-scale assembly of the giantPleurodeles waltlgenome.</title>
        <authorList>
            <person name="Brown T."/>
            <person name="Elewa A."/>
            <person name="Iarovenko S."/>
            <person name="Subramanian E."/>
            <person name="Araus A.J."/>
            <person name="Petzold A."/>
            <person name="Susuki M."/>
            <person name="Suzuki K.-i.T."/>
            <person name="Hayashi T."/>
            <person name="Toyoda A."/>
            <person name="Oliveira C."/>
            <person name="Osipova E."/>
            <person name="Leigh N.D."/>
            <person name="Simon A."/>
            <person name="Yun M.H."/>
        </authorList>
    </citation>
    <scope>NUCLEOTIDE SEQUENCE</scope>
    <source>
        <strain evidence="2">20211129_DDA</strain>
        <tissue evidence="2">Liver</tissue>
    </source>
</reference>
<evidence type="ECO:0000313" key="2">
    <source>
        <dbReference type="EMBL" id="KAJ1082768.1"/>
    </source>
</evidence>
<sequence length="265" mass="29895">MIPPNQTVRLLLQITTPQMSSRFRDDTMGRTINKLPGRDKLPHSYTPLSDGSSTAQPSEVIPPTEKTTPVDKLDLILQEIRESKATMEIQRVTLAADISIIRDEHYKLTDRVQTTENTLATLEPGLAEQTSIMTQLCKQVEHLQEHVEDAEGRACRNNVCNIGMPEGMEGAHTTQFIEEWLHTVVPPTGLSTLFTRERAHRVPTRKPMPAAPLQPIVAKMLNCRVRDKLLRVAREKAPLLADNTQCSLLPDYNVAVQQRRPRLQM</sequence>
<dbReference type="EMBL" id="JANPWB010000016">
    <property type="protein sequence ID" value="KAJ1082768.1"/>
    <property type="molecule type" value="Genomic_DNA"/>
</dbReference>
<dbReference type="PANTHER" id="PTHR11505">
    <property type="entry name" value="L1 TRANSPOSABLE ELEMENT-RELATED"/>
    <property type="match status" value="1"/>
</dbReference>
<proteinExistence type="predicted"/>
<name>A0AAV7L2P3_PLEWA</name>